<feature type="coiled-coil region" evidence="1">
    <location>
        <begin position="95"/>
        <end position="273"/>
    </location>
</feature>
<keyword evidence="1" id="KW-0175">Coiled coil</keyword>
<gene>
    <name evidence="3" type="ORF">M9Y10_019005</name>
</gene>
<dbReference type="EMBL" id="JAPFFF010000027">
    <property type="protein sequence ID" value="KAK8847954.1"/>
    <property type="molecule type" value="Genomic_DNA"/>
</dbReference>
<feature type="coiled-coil region" evidence="1">
    <location>
        <begin position="344"/>
        <end position="393"/>
    </location>
</feature>
<feature type="region of interest" description="Disordered" evidence="2">
    <location>
        <begin position="522"/>
        <end position="544"/>
    </location>
</feature>
<evidence type="ECO:0000313" key="3">
    <source>
        <dbReference type="EMBL" id="KAK8847954.1"/>
    </source>
</evidence>
<keyword evidence="4" id="KW-1185">Reference proteome</keyword>
<evidence type="ECO:0000256" key="2">
    <source>
        <dbReference type="SAM" id="MobiDB-lite"/>
    </source>
</evidence>
<evidence type="ECO:0000256" key="1">
    <source>
        <dbReference type="SAM" id="Coils"/>
    </source>
</evidence>
<proteinExistence type="predicted"/>
<sequence>MSIPISERIVCICNELRQEIKSFINESDTENQPNLSISKEIDSITSDISNEILPKIEGCPVTTELLHQQEVEIGRVKASLLEISNELQAQTSLFNEEISKEKQKLKARANELSGNYEYNFQNLYKAHQREITELEDKLSEMKITFDSRILEEKTNVITKKMVLKQTYDSLKVEYDSMRSELENKLNEANQQINDLEQEISTTYGSCQIQINELREKINNSKNEREAELSRLESENEELRDKIDSIKKENDRKIQDLQQKVDEEQNNFESKLSEQLKINQSKLDSEIDAITQKYQTSESELTAKLDLIKNSRSDQTDSLQSELIQLKSKVNSIDSKIAKKLKVARTQLESKIIAKDSEIKQLRSDNKKFIETTRHSYQNELSRLKNENENQLVLLEQSLMKTVANSNPQTKPKFSIKQPTEAPKAPLHTARRMKATSTRNIEPVADTRSSSQISTLASIEEQFEMAENESRKRTEDFAVIKRKAENEMRTNRAKACAQINEIEKAAKVIQEEIDDLKNKIKEKEEEEENQHQNSSIENSEKPSKCSELLDNIEQQRILIQQLKEEKDRLRVDLSKNKKALQDIHLKLRNDMNDIDEKIKNSSEIVEDEIDKISSKMQIAHQEERKKTDQLLQEATLKLELILKEFIDNQNKAEEMSINDTQKWSELRSGIADSTLSICKKLNASNSTQSSKLPPLKK</sequence>
<dbReference type="Proteomes" id="UP001470230">
    <property type="component" value="Unassembled WGS sequence"/>
</dbReference>
<organism evidence="3 4">
    <name type="scientific">Tritrichomonas musculus</name>
    <dbReference type="NCBI Taxonomy" id="1915356"/>
    <lineage>
        <taxon>Eukaryota</taxon>
        <taxon>Metamonada</taxon>
        <taxon>Parabasalia</taxon>
        <taxon>Tritrichomonadida</taxon>
        <taxon>Tritrichomonadidae</taxon>
        <taxon>Tritrichomonas</taxon>
    </lineage>
</organism>
<name>A0ABR2HIB0_9EUKA</name>
<evidence type="ECO:0000313" key="4">
    <source>
        <dbReference type="Proteomes" id="UP001470230"/>
    </source>
</evidence>
<protein>
    <recommendedName>
        <fullName evidence="5">Viral A-type inclusion protein</fullName>
    </recommendedName>
</protein>
<comment type="caution">
    <text evidence="3">The sequence shown here is derived from an EMBL/GenBank/DDBJ whole genome shotgun (WGS) entry which is preliminary data.</text>
</comment>
<reference evidence="3 4" key="1">
    <citation type="submission" date="2024-04" db="EMBL/GenBank/DDBJ databases">
        <title>Tritrichomonas musculus Genome.</title>
        <authorList>
            <person name="Alves-Ferreira E."/>
            <person name="Grigg M."/>
            <person name="Lorenzi H."/>
            <person name="Galac M."/>
        </authorList>
    </citation>
    <scope>NUCLEOTIDE SEQUENCE [LARGE SCALE GENOMIC DNA]</scope>
    <source>
        <strain evidence="3 4">EAF2021</strain>
    </source>
</reference>
<accession>A0ABR2HIB0</accession>
<evidence type="ECO:0008006" key="5">
    <source>
        <dbReference type="Google" id="ProtNLM"/>
    </source>
</evidence>
<feature type="region of interest" description="Disordered" evidence="2">
    <location>
        <begin position="404"/>
        <end position="436"/>
    </location>
</feature>